<organism evidence="1 2">
    <name type="scientific">Pedobacter zeae</name>
    <dbReference type="NCBI Taxonomy" id="1737356"/>
    <lineage>
        <taxon>Bacteria</taxon>
        <taxon>Pseudomonadati</taxon>
        <taxon>Bacteroidota</taxon>
        <taxon>Sphingobacteriia</taxon>
        <taxon>Sphingobacteriales</taxon>
        <taxon>Sphingobacteriaceae</taxon>
        <taxon>Pedobacter</taxon>
    </lineage>
</organism>
<dbReference type="AlphaFoldDB" id="A0A7W6P6J0"/>
<comment type="caution">
    <text evidence="1">The sequence shown here is derived from an EMBL/GenBank/DDBJ whole genome shotgun (WGS) entry which is preliminary data.</text>
</comment>
<evidence type="ECO:0000313" key="2">
    <source>
        <dbReference type="Proteomes" id="UP000532273"/>
    </source>
</evidence>
<dbReference type="EMBL" id="JACIEF010000003">
    <property type="protein sequence ID" value="MBB4109207.1"/>
    <property type="molecule type" value="Genomic_DNA"/>
</dbReference>
<name>A0A7W6P6J0_9SPHI</name>
<gene>
    <name evidence="1" type="ORF">GGQ60_003216</name>
</gene>
<sequence length="143" mass="15864">MFKFFFNYLIVVAVVISALSCSNRNNRPVIKFSGDSSSIIIKNIDEASLLQVKNAYQAKSDTLNLISVLIKPGELDSIQDELEVTGKVKILGDSLVFNPDQPFIKGKDYLVQSYIGVKFATIGNLITSSAKHNLQPQKQTLKR</sequence>
<accession>A0A7W6P6J0</accession>
<reference evidence="1 2" key="1">
    <citation type="submission" date="2020-08" db="EMBL/GenBank/DDBJ databases">
        <title>Genomic Encyclopedia of Type Strains, Phase IV (KMG-IV): sequencing the most valuable type-strain genomes for metagenomic binning, comparative biology and taxonomic classification.</title>
        <authorList>
            <person name="Goeker M."/>
        </authorList>
    </citation>
    <scope>NUCLEOTIDE SEQUENCE [LARGE SCALE GENOMIC DNA]</scope>
    <source>
        <strain evidence="1 2">DSM 100774</strain>
    </source>
</reference>
<protein>
    <submittedName>
        <fullName evidence="1">Uncharacterized protein</fullName>
    </submittedName>
</protein>
<proteinExistence type="predicted"/>
<dbReference type="RefSeq" id="WP_183766076.1">
    <property type="nucleotide sequence ID" value="NZ_BMHZ01000003.1"/>
</dbReference>
<dbReference type="PROSITE" id="PS51257">
    <property type="entry name" value="PROKAR_LIPOPROTEIN"/>
    <property type="match status" value="1"/>
</dbReference>
<evidence type="ECO:0000313" key="1">
    <source>
        <dbReference type="EMBL" id="MBB4109207.1"/>
    </source>
</evidence>
<dbReference type="Proteomes" id="UP000532273">
    <property type="component" value="Unassembled WGS sequence"/>
</dbReference>